<proteinExistence type="predicted"/>
<reference evidence="3 4" key="1">
    <citation type="submission" date="2016-10" db="EMBL/GenBank/DDBJ databases">
        <title>Chromobacterium muskegensis sp. nov., an insecticidal bacterium isolated from Sphagnum bogs.</title>
        <authorList>
            <person name="Sparks M.E."/>
            <person name="Blackburn M.B."/>
            <person name="Gundersen-Rindal D.E."/>
            <person name="Mitchell A."/>
            <person name="Farrar R."/>
            <person name="Kuhar D."/>
        </authorList>
    </citation>
    <scope>NUCLEOTIDE SEQUENCE [LARGE SCALE GENOMIC DNA]</scope>
    <source>
        <strain evidence="3 4">21-1</strain>
    </source>
</reference>
<evidence type="ECO:0000313" key="4">
    <source>
        <dbReference type="Proteomes" id="UP000178776"/>
    </source>
</evidence>
<evidence type="ECO:0000313" key="3">
    <source>
        <dbReference type="EMBL" id="AOZ50354.1"/>
    </source>
</evidence>
<evidence type="ECO:0000259" key="2">
    <source>
        <dbReference type="Pfam" id="PF12158"/>
    </source>
</evidence>
<sequence>MPLKLVSLLLIAIGIAGFCWLWRQAQLANAAQDWPIAAGAVERSEVEWRQRRGGDHSDQREYRADVVYRYQVNGQTYRAGNIRIPDAGFGGSPTLAQDTANRYPVGAAVQVRYNPATPRQACLEAGAHWSVRAGQLLTLLFAAAGIALLIRG</sequence>
<dbReference type="KEGG" id="cvc:BKX93_10310"/>
<dbReference type="AlphaFoldDB" id="A0A1D9LGM6"/>
<feature type="transmembrane region" description="Helical" evidence="1">
    <location>
        <begin position="129"/>
        <end position="150"/>
    </location>
</feature>
<dbReference type="InterPro" id="IPR021994">
    <property type="entry name" value="DUF3592"/>
</dbReference>
<dbReference type="Pfam" id="PF12158">
    <property type="entry name" value="DUF3592"/>
    <property type="match status" value="1"/>
</dbReference>
<keyword evidence="1" id="KW-0812">Transmembrane</keyword>
<dbReference type="EMBL" id="CP017707">
    <property type="protein sequence ID" value="AOZ50354.1"/>
    <property type="molecule type" value="Genomic_DNA"/>
</dbReference>
<organism evidence="3 4">
    <name type="scientific">Chromobacterium vaccinii</name>
    <dbReference type="NCBI Taxonomy" id="1108595"/>
    <lineage>
        <taxon>Bacteria</taxon>
        <taxon>Pseudomonadati</taxon>
        <taxon>Pseudomonadota</taxon>
        <taxon>Betaproteobacteria</taxon>
        <taxon>Neisseriales</taxon>
        <taxon>Chromobacteriaceae</taxon>
        <taxon>Chromobacterium</taxon>
    </lineage>
</organism>
<keyword evidence="1" id="KW-1133">Transmembrane helix</keyword>
<dbReference type="GeneID" id="68841610"/>
<keyword evidence="1" id="KW-0472">Membrane</keyword>
<name>A0A1D9LGM6_9NEIS</name>
<gene>
    <name evidence="3" type="ORF">BKX93_10310</name>
</gene>
<protein>
    <recommendedName>
        <fullName evidence="2">DUF3592 domain-containing protein</fullName>
    </recommendedName>
</protein>
<accession>A0A1D9LGM6</accession>
<dbReference type="Proteomes" id="UP000178776">
    <property type="component" value="Chromosome"/>
</dbReference>
<feature type="domain" description="DUF3592" evidence="2">
    <location>
        <begin position="39"/>
        <end position="127"/>
    </location>
</feature>
<evidence type="ECO:0000256" key="1">
    <source>
        <dbReference type="SAM" id="Phobius"/>
    </source>
</evidence>
<dbReference type="RefSeq" id="WP_046167913.1">
    <property type="nucleotide sequence ID" value="NZ_CP017707.1"/>
</dbReference>
<dbReference type="STRING" id="1108595.BKX93_10310"/>